<reference evidence="1" key="1">
    <citation type="submission" date="2014-09" db="EMBL/GenBank/DDBJ databases">
        <authorList>
            <person name="Magalhaes I.L.F."/>
            <person name="Oliveira U."/>
            <person name="Santos F.R."/>
            <person name="Vidigal T.H.D.A."/>
            <person name="Brescovit A.D."/>
            <person name="Santos A.J."/>
        </authorList>
    </citation>
    <scope>NUCLEOTIDE SEQUENCE</scope>
    <source>
        <tissue evidence="1">Shoot tissue taken approximately 20 cm above the soil surface</tissue>
    </source>
</reference>
<protein>
    <submittedName>
        <fullName evidence="1">Uncharacterized protein</fullName>
    </submittedName>
</protein>
<proteinExistence type="predicted"/>
<reference evidence="1" key="2">
    <citation type="journal article" date="2015" name="Data Brief">
        <title>Shoot transcriptome of the giant reed, Arundo donax.</title>
        <authorList>
            <person name="Barrero R.A."/>
            <person name="Guerrero F.D."/>
            <person name="Moolhuijzen P."/>
            <person name="Goolsby J.A."/>
            <person name="Tidwell J."/>
            <person name="Bellgard S.E."/>
            <person name="Bellgard M.I."/>
        </authorList>
    </citation>
    <scope>NUCLEOTIDE SEQUENCE</scope>
    <source>
        <tissue evidence="1">Shoot tissue taken approximately 20 cm above the soil surface</tissue>
    </source>
</reference>
<evidence type="ECO:0000313" key="1">
    <source>
        <dbReference type="EMBL" id="JAD37216.1"/>
    </source>
</evidence>
<name>A0A0A8ZEI4_ARUDO</name>
<dbReference type="EMBL" id="GBRH01260679">
    <property type="protein sequence ID" value="JAD37216.1"/>
    <property type="molecule type" value="Transcribed_RNA"/>
</dbReference>
<sequence>MPAWRILQIIHSQLMHWDSFQGSLLRCMFSVSNLYCFYAYKCYKLQILTFNCAL</sequence>
<organism evidence="1">
    <name type="scientific">Arundo donax</name>
    <name type="common">Giant reed</name>
    <name type="synonym">Donax arundinaceus</name>
    <dbReference type="NCBI Taxonomy" id="35708"/>
    <lineage>
        <taxon>Eukaryota</taxon>
        <taxon>Viridiplantae</taxon>
        <taxon>Streptophyta</taxon>
        <taxon>Embryophyta</taxon>
        <taxon>Tracheophyta</taxon>
        <taxon>Spermatophyta</taxon>
        <taxon>Magnoliopsida</taxon>
        <taxon>Liliopsida</taxon>
        <taxon>Poales</taxon>
        <taxon>Poaceae</taxon>
        <taxon>PACMAD clade</taxon>
        <taxon>Arundinoideae</taxon>
        <taxon>Arundineae</taxon>
        <taxon>Arundo</taxon>
    </lineage>
</organism>
<accession>A0A0A8ZEI4</accession>
<dbReference type="AlphaFoldDB" id="A0A0A8ZEI4"/>